<evidence type="ECO:0000313" key="9">
    <source>
        <dbReference type="Proteomes" id="UP000291084"/>
    </source>
</evidence>
<keyword evidence="4" id="KW-0479">Metal-binding</keyword>
<evidence type="ECO:0000256" key="4">
    <source>
        <dbReference type="ARBA" id="ARBA00022723"/>
    </source>
</evidence>
<gene>
    <name evidence="8" type="primary">Vigan.11G009600</name>
    <name evidence="8" type="ORF">VIGAN_11009600</name>
</gene>
<keyword evidence="7" id="KW-0503">Monooxygenase</keyword>
<evidence type="ECO:0000313" key="8">
    <source>
        <dbReference type="EMBL" id="BAU00953.1"/>
    </source>
</evidence>
<evidence type="ECO:0000256" key="2">
    <source>
        <dbReference type="ARBA" id="ARBA00010617"/>
    </source>
</evidence>
<keyword evidence="6" id="KW-0408">Iron</keyword>
<evidence type="ECO:0000256" key="1">
    <source>
        <dbReference type="ARBA" id="ARBA00001971"/>
    </source>
</evidence>
<evidence type="ECO:0000256" key="7">
    <source>
        <dbReference type="ARBA" id="ARBA00023033"/>
    </source>
</evidence>
<protein>
    <submittedName>
        <fullName evidence="8">Uncharacterized protein</fullName>
    </submittedName>
</protein>
<keyword evidence="5" id="KW-0560">Oxidoreductase</keyword>
<proteinExistence type="inferred from homology"/>
<comment type="similarity">
    <text evidence="2">Belongs to the cytochrome P450 family.</text>
</comment>
<dbReference type="PANTHER" id="PTHR24296">
    <property type="entry name" value="CYTOCHROME P450"/>
    <property type="match status" value="1"/>
</dbReference>
<keyword evidence="3" id="KW-0349">Heme</keyword>
<dbReference type="GO" id="GO:0004497">
    <property type="term" value="F:monooxygenase activity"/>
    <property type="evidence" value="ECO:0007669"/>
    <property type="project" value="UniProtKB-KW"/>
</dbReference>
<dbReference type="Proteomes" id="UP000291084">
    <property type="component" value="Chromosome 11"/>
</dbReference>
<dbReference type="EMBL" id="AP015044">
    <property type="protein sequence ID" value="BAU00953.1"/>
    <property type="molecule type" value="Genomic_DNA"/>
</dbReference>
<reference evidence="8 9" key="1">
    <citation type="journal article" date="2015" name="Sci. Rep.">
        <title>The power of single molecule real-time sequencing technology in the de novo assembly of a eukaryotic genome.</title>
        <authorList>
            <person name="Sakai H."/>
            <person name="Naito K."/>
            <person name="Ogiso-Tanaka E."/>
            <person name="Takahashi Y."/>
            <person name="Iseki K."/>
            <person name="Muto C."/>
            <person name="Satou K."/>
            <person name="Teruya K."/>
            <person name="Shiroma A."/>
            <person name="Shimoji M."/>
            <person name="Hirano T."/>
            <person name="Itoh T."/>
            <person name="Kaga A."/>
            <person name="Tomooka N."/>
        </authorList>
    </citation>
    <scope>NUCLEOTIDE SEQUENCE [LARGE SCALE GENOMIC DNA]</scope>
    <source>
        <strain evidence="9">cv. Shumari</strain>
    </source>
</reference>
<dbReference type="GO" id="GO:0046872">
    <property type="term" value="F:metal ion binding"/>
    <property type="evidence" value="ECO:0007669"/>
    <property type="project" value="UniProtKB-KW"/>
</dbReference>
<name>A0A0S3T6Y4_PHAAN</name>
<organism evidence="8 9">
    <name type="scientific">Vigna angularis var. angularis</name>
    <dbReference type="NCBI Taxonomy" id="157739"/>
    <lineage>
        <taxon>Eukaryota</taxon>
        <taxon>Viridiplantae</taxon>
        <taxon>Streptophyta</taxon>
        <taxon>Embryophyta</taxon>
        <taxon>Tracheophyta</taxon>
        <taxon>Spermatophyta</taxon>
        <taxon>Magnoliopsida</taxon>
        <taxon>eudicotyledons</taxon>
        <taxon>Gunneridae</taxon>
        <taxon>Pentapetalae</taxon>
        <taxon>rosids</taxon>
        <taxon>fabids</taxon>
        <taxon>Fabales</taxon>
        <taxon>Fabaceae</taxon>
        <taxon>Papilionoideae</taxon>
        <taxon>50 kb inversion clade</taxon>
        <taxon>NPAAA clade</taxon>
        <taxon>indigoferoid/millettioid clade</taxon>
        <taxon>Phaseoleae</taxon>
        <taxon>Vigna</taxon>
    </lineage>
</organism>
<keyword evidence="9" id="KW-1185">Reference proteome</keyword>
<comment type="cofactor">
    <cofactor evidence="1">
        <name>heme</name>
        <dbReference type="ChEBI" id="CHEBI:30413"/>
    </cofactor>
</comment>
<evidence type="ECO:0000256" key="3">
    <source>
        <dbReference type="ARBA" id="ARBA00022617"/>
    </source>
</evidence>
<dbReference type="AlphaFoldDB" id="A0A0S3T6Y4"/>
<sequence>MSASSSSCKCLGSGFEQSCGSVSRLGVKSTCFCGQNAVFRIARTPKNKGKSRCGTSNTPPSRRVDVGLPTNVAIEKAFNESKEWIFYRHEVPGSVWKLQKWLQIGQEKKWLQIGQEKKMTEACKSFDDFIYSCIASKREELSKCSSVSILRL</sequence>
<accession>A0A0S3T6Y4</accession>
<evidence type="ECO:0000256" key="5">
    <source>
        <dbReference type="ARBA" id="ARBA00023002"/>
    </source>
</evidence>
<evidence type="ECO:0000256" key="6">
    <source>
        <dbReference type="ARBA" id="ARBA00023004"/>
    </source>
</evidence>